<dbReference type="OrthoDB" id="8914197at2759"/>
<proteinExistence type="inferred from homology"/>
<dbReference type="PANTHER" id="PTHR20955:SF1">
    <property type="entry name" value="PROTEIN JAGUNAL HOMOLOG 1"/>
    <property type="match status" value="1"/>
</dbReference>
<comment type="similarity">
    <text evidence="2">Belongs to the jagunal family.</text>
</comment>
<name>A0A2G8JDQ5_STIJA</name>
<keyword evidence="5 7" id="KW-1133">Transmembrane helix</keyword>
<comment type="subcellular location">
    <subcellularLocation>
        <location evidence="1">Endoplasmic reticulum membrane</location>
        <topology evidence="1">Multi-pass membrane protein</topology>
    </subcellularLocation>
</comment>
<gene>
    <name evidence="8" type="ORF">BSL78_29323</name>
</gene>
<evidence type="ECO:0000256" key="4">
    <source>
        <dbReference type="ARBA" id="ARBA00022824"/>
    </source>
</evidence>
<keyword evidence="6 7" id="KW-0472">Membrane</keyword>
<dbReference type="InterPro" id="IPR009787">
    <property type="entry name" value="Jagunal"/>
</dbReference>
<evidence type="ECO:0000256" key="3">
    <source>
        <dbReference type="ARBA" id="ARBA00022692"/>
    </source>
</evidence>
<evidence type="ECO:0000256" key="1">
    <source>
        <dbReference type="ARBA" id="ARBA00004477"/>
    </source>
</evidence>
<feature type="transmembrane region" description="Helical" evidence="7">
    <location>
        <begin position="78"/>
        <end position="98"/>
    </location>
</feature>
<dbReference type="GO" id="GO:0007029">
    <property type="term" value="P:endoplasmic reticulum organization"/>
    <property type="evidence" value="ECO:0007669"/>
    <property type="project" value="InterPro"/>
</dbReference>
<reference evidence="8 9" key="1">
    <citation type="journal article" date="2017" name="PLoS Biol.">
        <title>The sea cucumber genome provides insights into morphological evolution and visceral regeneration.</title>
        <authorList>
            <person name="Zhang X."/>
            <person name="Sun L."/>
            <person name="Yuan J."/>
            <person name="Sun Y."/>
            <person name="Gao Y."/>
            <person name="Zhang L."/>
            <person name="Li S."/>
            <person name="Dai H."/>
            <person name="Hamel J.F."/>
            <person name="Liu C."/>
            <person name="Yu Y."/>
            <person name="Liu S."/>
            <person name="Lin W."/>
            <person name="Guo K."/>
            <person name="Jin S."/>
            <person name="Xu P."/>
            <person name="Storey K.B."/>
            <person name="Huan P."/>
            <person name="Zhang T."/>
            <person name="Zhou Y."/>
            <person name="Zhang J."/>
            <person name="Lin C."/>
            <person name="Li X."/>
            <person name="Xing L."/>
            <person name="Huo D."/>
            <person name="Sun M."/>
            <person name="Wang L."/>
            <person name="Mercier A."/>
            <person name="Li F."/>
            <person name="Yang H."/>
            <person name="Xiang J."/>
        </authorList>
    </citation>
    <scope>NUCLEOTIDE SEQUENCE [LARGE SCALE GENOMIC DNA]</scope>
    <source>
        <strain evidence="8">Shaxun</strain>
        <tissue evidence="8">Muscle</tissue>
    </source>
</reference>
<keyword evidence="4" id="KW-0256">Endoplasmic reticulum</keyword>
<evidence type="ECO:0000256" key="2">
    <source>
        <dbReference type="ARBA" id="ARBA00008462"/>
    </source>
</evidence>
<dbReference type="EMBL" id="MRZV01002381">
    <property type="protein sequence ID" value="PIK33862.1"/>
    <property type="molecule type" value="Genomic_DNA"/>
</dbReference>
<dbReference type="GO" id="GO:0005789">
    <property type="term" value="C:endoplasmic reticulum membrane"/>
    <property type="evidence" value="ECO:0007669"/>
    <property type="project" value="UniProtKB-SubCell"/>
</dbReference>
<accession>A0A2G8JDQ5</accession>
<keyword evidence="3 7" id="KW-0812">Transmembrane</keyword>
<dbReference type="PANTHER" id="PTHR20955">
    <property type="entry name" value="PROTEIN JAGUNAL HOMOLOG 1"/>
    <property type="match status" value="1"/>
</dbReference>
<evidence type="ECO:0000313" key="8">
    <source>
        <dbReference type="EMBL" id="PIK33862.1"/>
    </source>
</evidence>
<evidence type="ECO:0000256" key="5">
    <source>
        <dbReference type="ARBA" id="ARBA00022989"/>
    </source>
</evidence>
<dbReference type="AlphaFoldDB" id="A0A2G8JDQ5"/>
<dbReference type="Proteomes" id="UP000230750">
    <property type="component" value="Unassembled WGS sequence"/>
</dbReference>
<feature type="transmembrane region" description="Helical" evidence="7">
    <location>
        <begin position="40"/>
        <end position="58"/>
    </location>
</feature>
<keyword evidence="9" id="KW-1185">Reference proteome</keyword>
<sequence>MASRYGAREKGTDGSDFKFRESVASQHTTSLAIKSRLRRYFAFNIIVGFCSNSTLSHINARVSQDAPKFLPEPWQAVLALSAFSHLLAFQLFQGIVAVF</sequence>
<comment type="caution">
    <text evidence="8">The sequence shown here is derived from an EMBL/GenBank/DDBJ whole genome shotgun (WGS) entry which is preliminary data.</text>
</comment>
<dbReference type="Pfam" id="PF07086">
    <property type="entry name" value="Jagunal"/>
    <property type="match status" value="1"/>
</dbReference>
<evidence type="ECO:0000256" key="7">
    <source>
        <dbReference type="SAM" id="Phobius"/>
    </source>
</evidence>
<evidence type="ECO:0000256" key="6">
    <source>
        <dbReference type="ARBA" id="ARBA00023136"/>
    </source>
</evidence>
<evidence type="ECO:0008006" key="10">
    <source>
        <dbReference type="Google" id="ProtNLM"/>
    </source>
</evidence>
<protein>
    <recommendedName>
        <fullName evidence="10">Transmembrane protein</fullName>
    </recommendedName>
</protein>
<evidence type="ECO:0000313" key="9">
    <source>
        <dbReference type="Proteomes" id="UP000230750"/>
    </source>
</evidence>
<dbReference type="GO" id="GO:0016192">
    <property type="term" value="P:vesicle-mediated transport"/>
    <property type="evidence" value="ECO:0007669"/>
    <property type="project" value="TreeGrafter"/>
</dbReference>
<organism evidence="8 9">
    <name type="scientific">Stichopus japonicus</name>
    <name type="common">Sea cucumber</name>
    <dbReference type="NCBI Taxonomy" id="307972"/>
    <lineage>
        <taxon>Eukaryota</taxon>
        <taxon>Metazoa</taxon>
        <taxon>Echinodermata</taxon>
        <taxon>Eleutherozoa</taxon>
        <taxon>Echinozoa</taxon>
        <taxon>Holothuroidea</taxon>
        <taxon>Aspidochirotacea</taxon>
        <taxon>Aspidochirotida</taxon>
        <taxon>Stichopodidae</taxon>
        <taxon>Apostichopus</taxon>
    </lineage>
</organism>